<dbReference type="AlphaFoldDB" id="A0A1R1XKN1"/>
<protein>
    <submittedName>
        <fullName evidence="1">Uncharacterized protein</fullName>
    </submittedName>
</protein>
<dbReference type="EMBL" id="LSSN01002747">
    <property type="protein sequence ID" value="OMJ15201.1"/>
    <property type="molecule type" value="Genomic_DNA"/>
</dbReference>
<accession>A0A1R1XKN1</accession>
<evidence type="ECO:0000313" key="2">
    <source>
        <dbReference type="Proteomes" id="UP000187283"/>
    </source>
</evidence>
<comment type="caution">
    <text evidence="1">The sequence shown here is derived from an EMBL/GenBank/DDBJ whole genome shotgun (WGS) entry which is preliminary data.</text>
</comment>
<dbReference type="OrthoDB" id="10326954at2759"/>
<keyword evidence="2" id="KW-1185">Reference proteome</keyword>
<gene>
    <name evidence="1" type="ORF">AYI70_g7427</name>
</gene>
<name>A0A1R1XKN1_9FUNG</name>
<sequence>MGSERKVRMSWSKFKEKGHDAVEAMGFFSKHLTGAYYTIQEAFRSRVTYCIFHEVSEAQELIKNFIFRQGIKI</sequence>
<dbReference type="Proteomes" id="UP000187283">
    <property type="component" value="Unassembled WGS sequence"/>
</dbReference>
<organism evidence="1 2">
    <name type="scientific">Smittium culicis</name>
    <dbReference type="NCBI Taxonomy" id="133412"/>
    <lineage>
        <taxon>Eukaryota</taxon>
        <taxon>Fungi</taxon>
        <taxon>Fungi incertae sedis</taxon>
        <taxon>Zoopagomycota</taxon>
        <taxon>Kickxellomycotina</taxon>
        <taxon>Harpellomycetes</taxon>
        <taxon>Harpellales</taxon>
        <taxon>Legeriomycetaceae</taxon>
        <taxon>Smittium</taxon>
    </lineage>
</organism>
<evidence type="ECO:0000313" key="1">
    <source>
        <dbReference type="EMBL" id="OMJ15201.1"/>
    </source>
</evidence>
<reference evidence="1 2" key="1">
    <citation type="submission" date="2017-01" db="EMBL/GenBank/DDBJ databases">
        <authorList>
            <person name="Mah S.A."/>
            <person name="Swanson W.J."/>
            <person name="Moy G.W."/>
            <person name="Vacquier V.D."/>
        </authorList>
    </citation>
    <scope>NUCLEOTIDE SEQUENCE [LARGE SCALE GENOMIC DNA]</scope>
    <source>
        <strain evidence="1 2">GSMNP</strain>
    </source>
</reference>
<proteinExistence type="predicted"/>